<evidence type="ECO:0000313" key="3">
    <source>
        <dbReference type="Proteomes" id="UP000516105"/>
    </source>
</evidence>
<sequence>MSQRTRKAATLAGSVVGGLLLLDLIGFVATAYFSAELLQYAQRAGVAGMLPR</sequence>
<keyword evidence="1" id="KW-1133">Transmembrane helix</keyword>
<dbReference type="EMBL" id="CP060782">
    <property type="protein sequence ID" value="QNP45247.1"/>
    <property type="molecule type" value="Genomic_DNA"/>
</dbReference>
<keyword evidence="1" id="KW-0812">Transmembrane</keyword>
<organism evidence="2 3">
    <name type="scientific">Sphingomonas sediminicola</name>
    <dbReference type="NCBI Taxonomy" id="386874"/>
    <lineage>
        <taxon>Bacteria</taxon>
        <taxon>Pseudomonadati</taxon>
        <taxon>Pseudomonadota</taxon>
        <taxon>Alphaproteobacteria</taxon>
        <taxon>Sphingomonadales</taxon>
        <taxon>Sphingomonadaceae</taxon>
        <taxon>Sphingomonas</taxon>
    </lineage>
</organism>
<evidence type="ECO:0000313" key="2">
    <source>
        <dbReference type="EMBL" id="QNP45247.1"/>
    </source>
</evidence>
<proteinExistence type="predicted"/>
<keyword evidence="3" id="KW-1185">Reference proteome</keyword>
<reference evidence="2 3" key="1">
    <citation type="submission" date="2020-08" db="EMBL/GenBank/DDBJ databases">
        <title>Genome sequence of Sphingomonas sediminicola KACC 15039T.</title>
        <authorList>
            <person name="Hyun D.-W."/>
            <person name="Bae J.-W."/>
        </authorList>
    </citation>
    <scope>NUCLEOTIDE SEQUENCE [LARGE SCALE GENOMIC DNA]</scope>
    <source>
        <strain evidence="2 3">KACC 15039</strain>
    </source>
</reference>
<protein>
    <submittedName>
        <fullName evidence="2">Uncharacterized protein</fullName>
    </submittedName>
</protein>
<name>A0ABX6T5V6_9SPHN</name>
<dbReference type="Proteomes" id="UP000516105">
    <property type="component" value="Chromosome"/>
</dbReference>
<feature type="transmembrane region" description="Helical" evidence="1">
    <location>
        <begin position="12"/>
        <end position="33"/>
    </location>
</feature>
<dbReference type="RefSeq" id="WP_187708203.1">
    <property type="nucleotide sequence ID" value="NZ_CP060782.1"/>
</dbReference>
<accession>A0ABX6T5V6</accession>
<evidence type="ECO:0000256" key="1">
    <source>
        <dbReference type="SAM" id="Phobius"/>
    </source>
</evidence>
<keyword evidence="1" id="KW-0472">Membrane</keyword>
<gene>
    <name evidence="2" type="ORF">H9L14_11465</name>
</gene>